<dbReference type="EMBL" id="CAJRAY010000041">
    <property type="protein sequence ID" value="CAG5085585.1"/>
    <property type="molecule type" value="Genomic_DNA"/>
</dbReference>
<dbReference type="Proteomes" id="UP000681526">
    <property type="component" value="Unassembled WGS sequence"/>
</dbReference>
<reference evidence="2 3" key="1">
    <citation type="submission" date="2021-04" db="EMBL/GenBank/DDBJ databases">
        <authorList>
            <person name="Rakotoarivonina H."/>
        </authorList>
    </citation>
    <scope>NUCLEOTIDE SEQUENCE [LARGE SCALE GENOMIC DNA]</scope>
    <source>
        <strain evidence="2 3">XE</strain>
    </source>
</reference>
<keyword evidence="1" id="KW-0732">Signal</keyword>
<name>A0ABM8V3R4_THEXY</name>
<organism evidence="2 3">
    <name type="scientific">Thermobacillus xylanilyticus</name>
    <dbReference type="NCBI Taxonomy" id="76633"/>
    <lineage>
        <taxon>Bacteria</taxon>
        <taxon>Bacillati</taxon>
        <taxon>Bacillota</taxon>
        <taxon>Bacilli</taxon>
        <taxon>Bacillales</taxon>
        <taxon>Paenibacillaceae</taxon>
        <taxon>Thermobacillus</taxon>
    </lineage>
</organism>
<gene>
    <name evidence="2" type="primary">txxe 1243</name>
    <name evidence="2" type="ORF">TXXE_08945</name>
</gene>
<evidence type="ECO:0008006" key="4">
    <source>
        <dbReference type="Google" id="ProtNLM"/>
    </source>
</evidence>
<protein>
    <recommendedName>
        <fullName evidence="4">DUF4349 domain-containing protein</fullName>
    </recommendedName>
</protein>
<proteinExistence type="predicted"/>
<feature type="chain" id="PRO_5047396204" description="DUF4349 domain-containing protein" evidence="1">
    <location>
        <begin position="27"/>
        <end position="252"/>
    </location>
</feature>
<keyword evidence="3" id="KW-1185">Reference proteome</keyword>
<evidence type="ECO:0000313" key="3">
    <source>
        <dbReference type="Proteomes" id="UP000681526"/>
    </source>
</evidence>
<dbReference type="RefSeq" id="WP_213484327.1">
    <property type="nucleotide sequence ID" value="NZ_CAJRAY010000041.1"/>
</dbReference>
<feature type="signal peptide" evidence="1">
    <location>
        <begin position="1"/>
        <end position="26"/>
    </location>
</feature>
<evidence type="ECO:0000256" key="1">
    <source>
        <dbReference type="SAM" id="SignalP"/>
    </source>
</evidence>
<comment type="caution">
    <text evidence="2">The sequence shown here is derived from an EMBL/GenBank/DDBJ whole genome shotgun (WGS) entry which is preliminary data.</text>
</comment>
<sequence length="252" mass="27125">MGCRLTIRRLGLGAALLLAAVQTGCAGPEDGRRPDEVLSIVSAGLEGVDRYTFRARTLVRFDGIELEEESYEGEIAGHAVRMIRSLSDGSAKAADPAATPASRLAELAKREAEVEFAEKAPAGCVALRIKLSGETAAEDVRERLMRQFELAAKKAESGLADGSLQAADAAAAEAYRRAVADETARFKESLTRMLKDLQAETGVLVTIDRKTMLPLQLEETTVLRYEAGGRVRTEERVTRMMLGGFDGKPPAS</sequence>
<evidence type="ECO:0000313" key="2">
    <source>
        <dbReference type="EMBL" id="CAG5085585.1"/>
    </source>
</evidence>
<accession>A0ABM8V3R4</accession>